<keyword evidence="2" id="KW-1185">Reference proteome</keyword>
<dbReference type="GO" id="GO:0016746">
    <property type="term" value="F:acyltransferase activity"/>
    <property type="evidence" value="ECO:0007669"/>
    <property type="project" value="UniProtKB-KW"/>
</dbReference>
<sequence>MSPIDFKDMIVLLPGIMGSVLQKDGRDVWAISGKSFWNAVKSPESLVLAQDDPELDDLEDGIIATQVMQDFYLVPGLAKVIDGYTKLRELLLSGKFRIYPQSPENPDLVNYYEFPYDWRRDNRVSARKLKRFIDEKLHQWRQESGYEDAQVILLAHSMGGLVSRYYLEVLGGWRDCKALFTFGTPYRGSVSAILSLLDGYKKAFVDFTEALRSLTSVYQLLPVYPMLQTANGCCRLVEVDALPELDLGRAISSRAFHEEIRIAAEGNRQDKDWQTHGYVLVPFVGTGQVTYQSATLLNGKLEVSNTVPSTIPDYLGNGDGTVPRVSAIPLEMSNMGYYNTFIPEHHGSLQANKAVLEQIEQRLMQMQFDSSAIKGPQQVHSESEPVTLSLEVDDFYLPGEPVEIRATILNGGDSGGKLVARISSKTSKIQPISVPLKENGSHCTATLENLQPGTYEIELNTESGVETQSVRDVFEIAA</sequence>
<organism evidence="1 2">
    <name type="scientific">Laspinema palackyanum D2a</name>
    <dbReference type="NCBI Taxonomy" id="2953684"/>
    <lineage>
        <taxon>Bacteria</taxon>
        <taxon>Bacillati</taxon>
        <taxon>Cyanobacteriota</taxon>
        <taxon>Cyanophyceae</taxon>
        <taxon>Oscillatoriophycideae</taxon>
        <taxon>Oscillatoriales</taxon>
        <taxon>Laspinemataceae</taxon>
        <taxon>Laspinema</taxon>
        <taxon>Laspinema palackyanum</taxon>
    </lineage>
</organism>
<dbReference type="SUPFAM" id="SSF53474">
    <property type="entry name" value="alpha/beta-Hydrolases"/>
    <property type="match status" value="1"/>
</dbReference>
<dbReference type="Gene3D" id="3.40.50.1820">
    <property type="entry name" value="alpha/beta hydrolase"/>
    <property type="match status" value="1"/>
</dbReference>
<gene>
    <name evidence="1" type="ORF">NG799_08485</name>
</gene>
<dbReference type="RefSeq" id="WP_368006011.1">
    <property type="nucleotide sequence ID" value="NZ_JAMXFF010000010.1"/>
</dbReference>
<dbReference type="InterPro" id="IPR029058">
    <property type="entry name" value="AB_hydrolase_fold"/>
</dbReference>
<keyword evidence="1" id="KW-0808">Transferase</keyword>
<protein>
    <submittedName>
        <fullName evidence="1">Lecithin--cholesterol acyltransferase</fullName>
    </submittedName>
</protein>
<proteinExistence type="predicted"/>
<dbReference type="Proteomes" id="UP001525890">
    <property type="component" value="Unassembled WGS sequence"/>
</dbReference>
<dbReference type="Pfam" id="PF02450">
    <property type="entry name" value="LCAT"/>
    <property type="match status" value="1"/>
</dbReference>
<name>A0ABT2MSF5_9CYAN</name>
<accession>A0ABT2MSF5</accession>
<comment type="caution">
    <text evidence="1">The sequence shown here is derived from an EMBL/GenBank/DDBJ whole genome shotgun (WGS) entry which is preliminary data.</text>
</comment>
<evidence type="ECO:0000313" key="2">
    <source>
        <dbReference type="Proteomes" id="UP001525890"/>
    </source>
</evidence>
<reference evidence="1 2" key="1">
    <citation type="journal article" date="2022" name="Front. Microbiol.">
        <title>High genomic differentiation and limited gene flow indicate recent cryptic speciation within the genus Laspinema (cyanobacteria).</title>
        <authorList>
            <person name="Stanojkovic A."/>
            <person name="Skoupy S."/>
            <person name="Skaloud P."/>
            <person name="Dvorak P."/>
        </authorList>
    </citation>
    <scope>NUCLEOTIDE SEQUENCE [LARGE SCALE GENOMIC DNA]</scope>
    <source>
        <strain evidence="1 2">D2a</strain>
    </source>
</reference>
<dbReference type="EMBL" id="JAMXFF010000010">
    <property type="protein sequence ID" value="MCT7966367.1"/>
    <property type="molecule type" value="Genomic_DNA"/>
</dbReference>
<keyword evidence="1" id="KW-0012">Acyltransferase</keyword>
<dbReference type="PANTHER" id="PTHR11440">
    <property type="entry name" value="LECITHIN-CHOLESTEROL ACYLTRANSFERASE-RELATED"/>
    <property type="match status" value="1"/>
</dbReference>
<dbReference type="InterPro" id="IPR003386">
    <property type="entry name" value="LACT/PDAT_acylTrfase"/>
</dbReference>
<evidence type="ECO:0000313" key="1">
    <source>
        <dbReference type="EMBL" id="MCT7966367.1"/>
    </source>
</evidence>